<proteinExistence type="predicted"/>
<reference evidence="1 2" key="1">
    <citation type="submission" date="2014-09" db="EMBL/GenBank/DDBJ databases">
        <title>Complete genome sequence of Endomicrobium proavitum.</title>
        <authorList>
            <person name="Zheng H."/>
        </authorList>
    </citation>
    <scope>NUCLEOTIDE SEQUENCE [LARGE SCALE GENOMIC DNA]</scope>
    <source>
        <strain evidence="1 2">Rsa215</strain>
    </source>
</reference>
<evidence type="ECO:0000313" key="2">
    <source>
        <dbReference type="Proteomes" id="UP000035337"/>
    </source>
</evidence>
<dbReference type="KEGG" id="epo:Epro_1044"/>
<dbReference type="OrthoDB" id="1099413at2"/>
<gene>
    <name evidence="1" type="ORF">Epro_1044</name>
</gene>
<sequence>MKFTISVDEPWDFTGPDGDNVMKGEVIYEISPKELIFRSFKKQKFDNHRGNLFLFISRHVGFDLVHNTILGKKRYDGTFGAGLLKDSVDYKNKTRKELEKESIYVFIGSFK</sequence>
<dbReference type="EMBL" id="CP009498">
    <property type="protein sequence ID" value="AKL98423.1"/>
    <property type="molecule type" value="Genomic_DNA"/>
</dbReference>
<dbReference type="RefSeq" id="WP_052570970.1">
    <property type="nucleotide sequence ID" value="NZ_CP009498.1"/>
</dbReference>
<organism evidence="1 2">
    <name type="scientific">Endomicrobium proavitum</name>
    <dbReference type="NCBI Taxonomy" id="1408281"/>
    <lineage>
        <taxon>Bacteria</taxon>
        <taxon>Pseudomonadati</taxon>
        <taxon>Elusimicrobiota</taxon>
        <taxon>Endomicrobiia</taxon>
        <taxon>Endomicrobiales</taxon>
        <taxon>Endomicrobiaceae</taxon>
        <taxon>Endomicrobium</taxon>
    </lineage>
</organism>
<protein>
    <submittedName>
        <fullName evidence="1">Uncharacterized protein</fullName>
    </submittedName>
</protein>
<dbReference type="AlphaFoldDB" id="A0A0G3WJA7"/>
<dbReference type="Proteomes" id="UP000035337">
    <property type="component" value="Chromosome"/>
</dbReference>
<keyword evidence="2" id="KW-1185">Reference proteome</keyword>
<accession>A0A0G3WJA7</accession>
<evidence type="ECO:0000313" key="1">
    <source>
        <dbReference type="EMBL" id="AKL98423.1"/>
    </source>
</evidence>
<name>A0A0G3WJA7_9BACT</name>
<dbReference type="STRING" id="1408281.Epro_1044"/>